<organism evidence="1">
    <name type="scientific">bioreactor metagenome</name>
    <dbReference type="NCBI Taxonomy" id="1076179"/>
    <lineage>
        <taxon>unclassified sequences</taxon>
        <taxon>metagenomes</taxon>
        <taxon>ecological metagenomes</taxon>
    </lineage>
</organism>
<dbReference type="EMBL" id="VSSQ01119884">
    <property type="protein sequence ID" value="MPN53094.1"/>
    <property type="molecule type" value="Genomic_DNA"/>
</dbReference>
<sequence>MSAPDQIIRRHFRGGEVVDVDGREFPVRIFGNVNQADAVFPCENRGFFAERVTGGKDNHVFDLVFHDFRKRLFEFGIRIKFNVKPTLHSFTHDACELHCAVFVVGKDDADGFGNARADGRGQLVAVVSEFIRDPPDPLPGFLAEAKGFRMVSQGPGNGSNVHFCQFRNVFDRDRHDLFSSVF</sequence>
<reference evidence="1" key="1">
    <citation type="submission" date="2019-08" db="EMBL/GenBank/DDBJ databases">
        <authorList>
            <person name="Kucharzyk K."/>
            <person name="Murdoch R.W."/>
            <person name="Higgins S."/>
            <person name="Loffler F."/>
        </authorList>
    </citation>
    <scope>NUCLEOTIDE SEQUENCE</scope>
</reference>
<gene>
    <name evidence="1" type="ORF">SDC9_200758</name>
</gene>
<name>A0A645IXJ1_9ZZZZ</name>
<proteinExistence type="predicted"/>
<dbReference type="AlphaFoldDB" id="A0A645IXJ1"/>
<evidence type="ECO:0000313" key="1">
    <source>
        <dbReference type="EMBL" id="MPN53094.1"/>
    </source>
</evidence>
<comment type="caution">
    <text evidence="1">The sequence shown here is derived from an EMBL/GenBank/DDBJ whole genome shotgun (WGS) entry which is preliminary data.</text>
</comment>
<protein>
    <submittedName>
        <fullName evidence="1">Uncharacterized protein</fullName>
    </submittedName>
</protein>
<accession>A0A645IXJ1</accession>